<keyword evidence="3 6" id="KW-0812">Transmembrane</keyword>
<evidence type="ECO:0000256" key="5">
    <source>
        <dbReference type="ARBA" id="ARBA00023136"/>
    </source>
</evidence>
<dbReference type="OrthoDB" id="597333at2"/>
<sequence length="291" mass="32680">MNPALWLGLILLLGSLWLLHRGLRQAASEKVVQRLVTDQTPAGGVSMSRLQRELLRSGLQLPGWMVVLMLGLWLLIVLLGWLTGGWLALLVLLPLPPLMLRMYMLWQASRRLQRMIQQLPAFLDHVVRSLKSGRTLGDGMLLSMASSQEPLHGALERTRNAVQRGMPLAEAMADFAELYEREEFHILTMGVAVNQRYGGNAVELLNNLITLIRDRERAARQLRALTGETRISAIVLGCMPLAMAGYLFLSNPQMLLGMWAQPGGRLVLMVAFGLQLIGTWLLWRMMRSITR</sequence>
<feature type="transmembrane region" description="Helical" evidence="6">
    <location>
        <begin position="64"/>
        <end position="95"/>
    </location>
</feature>
<dbReference type="AlphaFoldDB" id="A0A1I6C2B0"/>
<evidence type="ECO:0000313" key="9">
    <source>
        <dbReference type="Proteomes" id="UP000242815"/>
    </source>
</evidence>
<dbReference type="STRING" id="1002526.SAMN05216578_11120"/>
<evidence type="ECO:0000256" key="4">
    <source>
        <dbReference type="ARBA" id="ARBA00022989"/>
    </source>
</evidence>
<feature type="domain" description="Type II secretion system protein GspF" evidence="7">
    <location>
        <begin position="122"/>
        <end position="247"/>
    </location>
</feature>
<dbReference type="Proteomes" id="UP000242815">
    <property type="component" value="Unassembled WGS sequence"/>
</dbReference>
<evidence type="ECO:0000313" key="8">
    <source>
        <dbReference type="EMBL" id="SFQ87332.1"/>
    </source>
</evidence>
<comment type="subcellular location">
    <subcellularLocation>
        <location evidence="1">Cell membrane</location>
        <topology evidence="1">Multi-pass membrane protein</topology>
    </subcellularLocation>
</comment>
<dbReference type="InterPro" id="IPR042094">
    <property type="entry name" value="T2SS_GspF_sf"/>
</dbReference>
<dbReference type="RefSeq" id="WP_090540322.1">
    <property type="nucleotide sequence ID" value="NZ_FOYD01000011.1"/>
</dbReference>
<organism evidence="8 9">
    <name type="scientific">Halopseudomonas formosensis</name>
    <dbReference type="NCBI Taxonomy" id="1002526"/>
    <lineage>
        <taxon>Bacteria</taxon>
        <taxon>Pseudomonadati</taxon>
        <taxon>Pseudomonadota</taxon>
        <taxon>Gammaproteobacteria</taxon>
        <taxon>Pseudomonadales</taxon>
        <taxon>Pseudomonadaceae</taxon>
        <taxon>Halopseudomonas</taxon>
    </lineage>
</organism>
<feature type="transmembrane region" description="Helical" evidence="6">
    <location>
        <begin position="231"/>
        <end position="249"/>
    </location>
</feature>
<evidence type="ECO:0000256" key="1">
    <source>
        <dbReference type="ARBA" id="ARBA00004651"/>
    </source>
</evidence>
<dbReference type="Gene3D" id="1.20.81.30">
    <property type="entry name" value="Type II secretion system (T2SS), domain F"/>
    <property type="match status" value="1"/>
</dbReference>
<proteinExistence type="predicted"/>
<dbReference type="GO" id="GO:0005886">
    <property type="term" value="C:plasma membrane"/>
    <property type="evidence" value="ECO:0007669"/>
    <property type="project" value="UniProtKB-SubCell"/>
</dbReference>
<dbReference type="EMBL" id="FOYD01000011">
    <property type="protein sequence ID" value="SFQ87332.1"/>
    <property type="molecule type" value="Genomic_DNA"/>
</dbReference>
<protein>
    <submittedName>
        <fullName evidence="8">Tight adherence protein B</fullName>
    </submittedName>
</protein>
<dbReference type="PANTHER" id="PTHR35007:SF1">
    <property type="entry name" value="PILUS ASSEMBLY PROTEIN"/>
    <property type="match status" value="1"/>
</dbReference>
<accession>A0A1I6C2B0</accession>
<dbReference type="Pfam" id="PF00482">
    <property type="entry name" value="T2SSF"/>
    <property type="match status" value="1"/>
</dbReference>
<keyword evidence="2" id="KW-1003">Cell membrane</keyword>
<evidence type="ECO:0000256" key="3">
    <source>
        <dbReference type="ARBA" id="ARBA00022692"/>
    </source>
</evidence>
<dbReference type="InterPro" id="IPR018076">
    <property type="entry name" value="T2SS_GspF_dom"/>
</dbReference>
<keyword evidence="4 6" id="KW-1133">Transmembrane helix</keyword>
<name>A0A1I6C2B0_9GAMM</name>
<dbReference type="PANTHER" id="PTHR35007">
    <property type="entry name" value="INTEGRAL MEMBRANE PROTEIN-RELATED"/>
    <property type="match status" value="1"/>
</dbReference>
<feature type="transmembrane region" description="Helical" evidence="6">
    <location>
        <begin position="264"/>
        <end position="283"/>
    </location>
</feature>
<evidence type="ECO:0000256" key="2">
    <source>
        <dbReference type="ARBA" id="ARBA00022475"/>
    </source>
</evidence>
<evidence type="ECO:0000256" key="6">
    <source>
        <dbReference type="SAM" id="Phobius"/>
    </source>
</evidence>
<reference evidence="8 9" key="1">
    <citation type="submission" date="2016-10" db="EMBL/GenBank/DDBJ databases">
        <authorList>
            <person name="de Groot N.N."/>
        </authorList>
    </citation>
    <scope>NUCLEOTIDE SEQUENCE [LARGE SCALE GENOMIC DNA]</scope>
    <source>
        <strain evidence="8 9">JCM 18415</strain>
    </source>
</reference>
<gene>
    <name evidence="8" type="ORF">SAMN05216578_11120</name>
</gene>
<keyword evidence="5 6" id="KW-0472">Membrane</keyword>
<evidence type="ECO:0000259" key="7">
    <source>
        <dbReference type="Pfam" id="PF00482"/>
    </source>
</evidence>